<keyword evidence="2" id="KW-1185">Reference proteome</keyword>
<comment type="caution">
    <text evidence="1">The sequence shown here is derived from an EMBL/GenBank/DDBJ whole genome shotgun (WGS) entry which is preliminary data.</text>
</comment>
<dbReference type="Proteomes" id="UP001557470">
    <property type="component" value="Unassembled WGS sequence"/>
</dbReference>
<protein>
    <recommendedName>
        <fullName evidence="3">Integrase catalytic domain-containing protein</fullName>
    </recommendedName>
</protein>
<organism evidence="1 2">
    <name type="scientific">Umbra pygmaea</name>
    <name type="common">Eastern mudminnow</name>
    <dbReference type="NCBI Taxonomy" id="75934"/>
    <lineage>
        <taxon>Eukaryota</taxon>
        <taxon>Metazoa</taxon>
        <taxon>Chordata</taxon>
        <taxon>Craniata</taxon>
        <taxon>Vertebrata</taxon>
        <taxon>Euteleostomi</taxon>
        <taxon>Actinopterygii</taxon>
        <taxon>Neopterygii</taxon>
        <taxon>Teleostei</taxon>
        <taxon>Protacanthopterygii</taxon>
        <taxon>Esociformes</taxon>
        <taxon>Umbridae</taxon>
        <taxon>Umbra</taxon>
    </lineage>
</organism>
<name>A0ABD0X1A5_UMBPY</name>
<accession>A0ABD0X1A5</accession>
<dbReference type="SUPFAM" id="SSF53098">
    <property type="entry name" value="Ribonuclease H-like"/>
    <property type="match status" value="1"/>
</dbReference>
<evidence type="ECO:0008006" key="3">
    <source>
        <dbReference type="Google" id="ProtNLM"/>
    </source>
</evidence>
<proteinExistence type="predicted"/>
<dbReference type="AlphaFoldDB" id="A0ABD0X1A5"/>
<evidence type="ECO:0000313" key="1">
    <source>
        <dbReference type="EMBL" id="KAL0993118.1"/>
    </source>
</evidence>
<evidence type="ECO:0000313" key="2">
    <source>
        <dbReference type="Proteomes" id="UP001557470"/>
    </source>
</evidence>
<dbReference type="EMBL" id="JAGEUA010000003">
    <property type="protein sequence ID" value="KAL0993118.1"/>
    <property type="molecule type" value="Genomic_DNA"/>
</dbReference>
<reference evidence="1 2" key="1">
    <citation type="submission" date="2024-06" db="EMBL/GenBank/DDBJ databases">
        <authorList>
            <person name="Pan Q."/>
            <person name="Wen M."/>
            <person name="Jouanno E."/>
            <person name="Zahm M."/>
            <person name="Klopp C."/>
            <person name="Cabau C."/>
            <person name="Louis A."/>
            <person name="Berthelot C."/>
            <person name="Parey E."/>
            <person name="Roest Crollius H."/>
            <person name="Montfort J."/>
            <person name="Robinson-Rechavi M."/>
            <person name="Bouchez O."/>
            <person name="Lampietro C."/>
            <person name="Lopez Roques C."/>
            <person name="Donnadieu C."/>
            <person name="Postlethwait J."/>
            <person name="Bobe J."/>
            <person name="Verreycken H."/>
            <person name="Guiguen Y."/>
        </authorList>
    </citation>
    <scope>NUCLEOTIDE SEQUENCE [LARGE SCALE GENOMIC DNA]</scope>
    <source>
        <strain evidence="1">Up_M1</strain>
        <tissue evidence="1">Testis</tissue>
    </source>
</reference>
<gene>
    <name evidence="1" type="ORF">UPYG_G00103450</name>
</gene>
<sequence length="128" mass="14359">MPQRWAWEMSSPNDKLYSSLPRQRGMMELDYVSCWQWSWLWRSGDTGWRVFQHYGLPVSDRGPQFTSHVWKDFLKKIGAKACGVHPLGYSSTVPGPEWASGLRCAGPAGFQEQRGMAPLPGGAGGVWS</sequence>
<dbReference type="InterPro" id="IPR012337">
    <property type="entry name" value="RNaseH-like_sf"/>
</dbReference>